<dbReference type="OMA" id="ATNTCRI"/>
<dbReference type="InterPro" id="IPR001680">
    <property type="entry name" value="WD40_rpt"/>
</dbReference>
<dbReference type="GO" id="GO:0005524">
    <property type="term" value="F:ATP binding"/>
    <property type="evidence" value="ECO:0007669"/>
    <property type="project" value="UniProtKB-KW"/>
</dbReference>
<dbReference type="InterPro" id="IPR021133">
    <property type="entry name" value="HEAT_type_2"/>
</dbReference>
<dbReference type="Gene3D" id="2.130.10.10">
    <property type="entry name" value="YVTN repeat-like/Quinoprotein amine dehydrogenase"/>
    <property type="match status" value="2"/>
</dbReference>
<dbReference type="GO" id="GO:0034272">
    <property type="term" value="C:phosphatidylinositol 3-kinase complex, class III, type II"/>
    <property type="evidence" value="ECO:0007669"/>
    <property type="project" value="TreeGrafter"/>
</dbReference>
<evidence type="ECO:0000256" key="12">
    <source>
        <dbReference type="SAM" id="MobiDB-lite"/>
    </source>
</evidence>
<dbReference type="SUPFAM" id="SSF48371">
    <property type="entry name" value="ARM repeat"/>
    <property type="match status" value="1"/>
</dbReference>
<organism evidence="14 15">
    <name type="scientific">Strigamia maritima</name>
    <name type="common">European centipede</name>
    <name type="synonym">Geophilus maritimus</name>
    <dbReference type="NCBI Taxonomy" id="126957"/>
    <lineage>
        <taxon>Eukaryota</taxon>
        <taxon>Metazoa</taxon>
        <taxon>Ecdysozoa</taxon>
        <taxon>Arthropoda</taxon>
        <taxon>Myriapoda</taxon>
        <taxon>Chilopoda</taxon>
        <taxon>Pleurostigmophora</taxon>
        <taxon>Geophilomorpha</taxon>
        <taxon>Linotaeniidae</taxon>
        <taxon>Strigamia</taxon>
    </lineage>
</organism>
<evidence type="ECO:0000313" key="14">
    <source>
        <dbReference type="EnsemblMetazoa" id="SMAR004010-PA"/>
    </source>
</evidence>
<evidence type="ECO:0000256" key="3">
    <source>
        <dbReference type="ARBA" id="ARBA00022527"/>
    </source>
</evidence>
<dbReference type="FunFam" id="1.10.510.10:FF:000497">
    <property type="entry name" value="Phosphoinositide 3-kinase regulatory subunit"/>
    <property type="match status" value="1"/>
</dbReference>
<dbReference type="Pfam" id="PF00400">
    <property type="entry name" value="WD40"/>
    <property type="match status" value="2"/>
</dbReference>
<dbReference type="GO" id="GO:0045324">
    <property type="term" value="P:late endosome to vacuole transport"/>
    <property type="evidence" value="ECO:0007669"/>
    <property type="project" value="InterPro"/>
</dbReference>
<dbReference type="InterPro" id="IPR000719">
    <property type="entry name" value="Prot_kinase_dom"/>
</dbReference>
<evidence type="ECO:0000256" key="9">
    <source>
        <dbReference type="ARBA" id="ARBA00022840"/>
    </source>
</evidence>
<keyword evidence="3" id="KW-0723">Serine/threonine-protein kinase</keyword>
<reference evidence="15" key="1">
    <citation type="submission" date="2011-05" db="EMBL/GenBank/DDBJ databases">
        <authorList>
            <person name="Richards S.R."/>
            <person name="Qu J."/>
            <person name="Jiang H."/>
            <person name="Jhangiani S.N."/>
            <person name="Agravi P."/>
            <person name="Goodspeed R."/>
            <person name="Gross S."/>
            <person name="Mandapat C."/>
            <person name="Jackson L."/>
            <person name="Mathew T."/>
            <person name="Pu L."/>
            <person name="Thornton R."/>
            <person name="Saada N."/>
            <person name="Wilczek-Boney K.B."/>
            <person name="Lee S."/>
            <person name="Kovar C."/>
            <person name="Wu Y."/>
            <person name="Scherer S.E."/>
            <person name="Worley K.C."/>
            <person name="Muzny D.M."/>
            <person name="Gibbs R."/>
        </authorList>
    </citation>
    <scope>NUCLEOTIDE SEQUENCE</scope>
    <source>
        <strain evidence="15">Brora</strain>
    </source>
</reference>
<evidence type="ECO:0000256" key="8">
    <source>
        <dbReference type="ARBA" id="ARBA00022777"/>
    </source>
</evidence>
<dbReference type="GO" id="GO:0071561">
    <property type="term" value="C:nucleus-vacuole junction"/>
    <property type="evidence" value="ECO:0007669"/>
    <property type="project" value="TreeGrafter"/>
</dbReference>
<reference evidence="14" key="2">
    <citation type="submission" date="2015-02" db="UniProtKB">
        <authorList>
            <consortium name="EnsemblMetazoa"/>
        </authorList>
    </citation>
    <scope>IDENTIFICATION</scope>
</reference>
<dbReference type="GO" id="GO:0004674">
    <property type="term" value="F:protein serine/threonine kinase activity"/>
    <property type="evidence" value="ECO:0007669"/>
    <property type="project" value="UniProtKB-KW"/>
</dbReference>
<keyword evidence="7" id="KW-0547">Nucleotide-binding</keyword>
<dbReference type="Pfam" id="PF22956">
    <property type="entry name" value="VPS15-like_hel"/>
    <property type="match status" value="1"/>
</dbReference>
<feature type="repeat" description="WD" evidence="11">
    <location>
        <begin position="992"/>
        <end position="1024"/>
    </location>
</feature>
<keyword evidence="6" id="KW-0677">Repeat</keyword>
<keyword evidence="4 11" id="KW-0853">WD repeat</keyword>
<dbReference type="PROSITE" id="PS00108">
    <property type="entry name" value="PROTEIN_KINASE_ST"/>
    <property type="match status" value="1"/>
</dbReference>
<dbReference type="GO" id="GO:0034271">
    <property type="term" value="C:phosphatidylinositol 3-kinase complex, class III, type I"/>
    <property type="evidence" value="ECO:0007669"/>
    <property type="project" value="TreeGrafter"/>
</dbReference>
<keyword evidence="8" id="KW-0418">Kinase</keyword>
<keyword evidence="15" id="KW-1185">Reference proteome</keyword>
<dbReference type="InterPro" id="IPR008271">
    <property type="entry name" value="Ser/Thr_kinase_AS"/>
</dbReference>
<dbReference type="PANTHER" id="PTHR17583">
    <property type="entry name" value="PHOSPHOINOSITIDE 3-KINASE REGULATORY SUBUNIT 4"/>
    <property type="match status" value="1"/>
</dbReference>
<feature type="repeat" description="HEAT" evidence="10">
    <location>
        <begin position="453"/>
        <end position="491"/>
    </location>
</feature>
<dbReference type="STRING" id="126957.T1ISE1"/>
<dbReference type="PROSITE" id="PS50077">
    <property type="entry name" value="HEAT_REPEAT"/>
    <property type="match status" value="1"/>
</dbReference>
<dbReference type="GO" id="GO:0005770">
    <property type="term" value="C:late endosome"/>
    <property type="evidence" value="ECO:0007669"/>
    <property type="project" value="TreeGrafter"/>
</dbReference>
<dbReference type="eggNOG" id="KOG1240">
    <property type="taxonomic scope" value="Eukaryota"/>
</dbReference>
<sequence length="1359" mass="152817">MGNQLTGIAPSQIFPVEYYLTELPEYTFDISLGSTRFLKVARAGFREGLVVVKVFAIHDPSFPLSIYNQQLEDIKLKISHVPNCHPFQKFILTEKAGLLFRQYVKDNLYDRISTRPFLNNVEKKWIAFQLLCALSQCHKLGVCHGDIKLENVMVTGWNWVLLTDFASFKPTYLPEDNPADYSYFFDTSRRRICYIAPERFVKTISADAVSASNLSLPDGKMKEGNLQPSMDIFSVGCALTELFTEGHFPFDLGQLLAYRNDEYNPSKVLERIEDTNIRAMLCHMIQKEPSFRLSTEGYLEQQRGRAFPEYFYSYLRDYMHGFAGFPIITADDKIIRLKRDLPKILKALCNETEKIKSNNTSVDGLVIILSLITSTLRALRQCSVKLSALEMMLTLTPHLSAEIILDRLTPYMLFLVKDDHPRVRAASLRVLTKCLGQVNSVPRSDANIFPEYILPNLSHLTHDETVVVRIIFAENIAELAEIALKYIMRSQIMFLEMAQLNTENDETDTVEDGSVHSHVSYDAELQALHEMIQQIVSTLLSDSDNIIKQTLMENGITRLCVFFGHQKANDILLSHMITFLNDKEDRHLRTAFFDCIVGVAAYVGWQSSYILKPLLQQGISDPEESVIVTALNGMANLTELGLLQKLTLYELLSEMAPLLCHPNLWIRHAAVGFVCAVARSVNVADIHCKLLPLILPFLKYSVIQVDKEIMLLSALKDPIPRSVYDSVIRSPHITALLESLHKRQMLRGITRIGHQPQYGEIDANVRVLHRRLVGDAMTEAVEDVLLLMREYLLKAFSSRSTLESKHKQGSEGHIDLARNPHILRHHATHGENVPFNRASRKKAGGNQDNNGIVRNEEWQHMFGAANIPTTPRIHGQGENAALMTKSLPQGNFTSPNGDSDVSPNIPSHIPRIIVPPHSPKRVASSDQLSFAVQKIQTQISSCQIELRELIYRKVTERSVNSMNSEYRERNTVRNGKYPPPAWKPKGLLVAHLAEHRSAVNRVLVIPDTSLFVTASNDGTVKIWDCGRMEARSIANRARQTYNRQGGQITSLAVCHNNQAIASASDNLTIHVFKYDIVTPKQTVLHTRTLDKQEDGCVVDMNYYDAGSQSVLTYATVYGSIYGWDLRSPGVAWKLENDPQHGLITSYCVDPHQSWLVAGTVKGIHVCWDIRFQLPISTLSHPAGARVRRLELHPHHHSWITSAVNGNNEVNMWDVETGARQYTLWASPEPPLSQTQASKHSVHALQVWRGETAPIVLTAGSDMRIRFWNLGAPTQSFVAVGAANDAIPPLASYQSRLIDGTEVICETYKRPPEQSGSVEEKGPDMPPVGHNDCISDLAICQTSQVFIISAARNGVVKVWK</sequence>
<proteinExistence type="predicted"/>
<feature type="domain" description="Protein kinase" evidence="13">
    <location>
        <begin position="26"/>
        <end position="311"/>
    </location>
</feature>
<evidence type="ECO:0000256" key="4">
    <source>
        <dbReference type="ARBA" id="ARBA00022574"/>
    </source>
</evidence>
<dbReference type="Pfam" id="PF00069">
    <property type="entry name" value="Pkinase"/>
    <property type="match status" value="1"/>
</dbReference>
<dbReference type="SUPFAM" id="SSF56112">
    <property type="entry name" value="Protein kinase-like (PK-like)"/>
    <property type="match status" value="1"/>
</dbReference>
<dbReference type="InterPro" id="IPR011989">
    <property type="entry name" value="ARM-like"/>
</dbReference>
<evidence type="ECO:0000256" key="6">
    <source>
        <dbReference type="ARBA" id="ARBA00022737"/>
    </source>
</evidence>
<dbReference type="PROSITE" id="PS50082">
    <property type="entry name" value="WD_REPEATS_2"/>
    <property type="match status" value="2"/>
</dbReference>
<keyword evidence="5" id="KW-0808">Transferase</keyword>
<dbReference type="GO" id="GO:0005776">
    <property type="term" value="C:autophagosome"/>
    <property type="evidence" value="ECO:0007669"/>
    <property type="project" value="UniProtKB-SubCell"/>
</dbReference>
<evidence type="ECO:0000256" key="7">
    <source>
        <dbReference type="ARBA" id="ARBA00022741"/>
    </source>
</evidence>
<dbReference type="InterPro" id="IPR011009">
    <property type="entry name" value="Kinase-like_dom_sf"/>
</dbReference>
<dbReference type="GO" id="GO:0016236">
    <property type="term" value="P:macroautophagy"/>
    <property type="evidence" value="ECO:0007669"/>
    <property type="project" value="InterPro"/>
</dbReference>
<accession>T1ISE1</accession>
<dbReference type="SUPFAM" id="SSF50978">
    <property type="entry name" value="WD40 repeat-like"/>
    <property type="match status" value="1"/>
</dbReference>
<dbReference type="InterPro" id="IPR016024">
    <property type="entry name" value="ARM-type_fold"/>
</dbReference>
<dbReference type="EnsemblMetazoa" id="SMAR004010-RA">
    <property type="protein sequence ID" value="SMAR004010-PA"/>
    <property type="gene ID" value="SMAR004010"/>
</dbReference>
<evidence type="ECO:0000256" key="1">
    <source>
        <dbReference type="ARBA" id="ARBA00004419"/>
    </source>
</evidence>
<dbReference type="Gene3D" id="1.25.10.10">
    <property type="entry name" value="Leucine-rich Repeat Variant"/>
    <property type="match status" value="1"/>
</dbReference>
<keyword evidence="9" id="KW-0067">ATP-binding</keyword>
<evidence type="ECO:0000256" key="2">
    <source>
        <dbReference type="ARBA" id="ARBA00012513"/>
    </source>
</evidence>
<dbReference type="InterPro" id="IPR015943">
    <property type="entry name" value="WD40/YVTN_repeat-like_dom_sf"/>
</dbReference>
<dbReference type="HOGENOM" id="CLU_001696_0_0_1"/>
<evidence type="ECO:0000256" key="5">
    <source>
        <dbReference type="ARBA" id="ARBA00022679"/>
    </source>
</evidence>
<dbReference type="PROSITE" id="PS50011">
    <property type="entry name" value="PROTEIN_KINASE_DOM"/>
    <property type="match status" value="1"/>
</dbReference>
<dbReference type="PANTHER" id="PTHR17583:SF0">
    <property type="entry name" value="PHOSPHOINOSITIDE 3-KINASE REGULATORY SUBUNIT 4"/>
    <property type="match status" value="1"/>
</dbReference>
<protein>
    <recommendedName>
        <fullName evidence="2">non-specific serine/threonine protein kinase</fullName>
        <ecNumber evidence="2">2.7.11.1</ecNumber>
    </recommendedName>
</protein>
<dbReference type="SMART" id="SM00220">
    <property type="entry name" value="S_TKc"/>
    <property type="match status" value="1"/>
</dbReference>
<evidence type="ECO:0000259" key="13">
    <source>
        <dbReference type="PROSITE" id="PS50011"/>
    </source>
</evidence>
<evidence type="ECO:0000313" key="15">
    <source>
        <dbReference type="Proteomes" id="UP000014500"/>
    </source>
</evidence>
<dbReference type="Proteomes" id="UP000014500">
    <property type="component" value="Unassembled WGS sequence"/>
</dbReference>
<dbReference type="CDD" id="cd13980">
    <property type="entry name" value="STKc_Vps15"/>
    <property type="match status" value="1"/>
</dbReference>
<dbReference type="PhylomeDB" id="T1ISE1"/>
<dbReference type="PROSITE" id="PS50294">
    <property type="entry name" value="WD_REPEATS_REGION"/>
    <property type="match status" value="2"/>
</dbReference>
<dbReference type="InterPro" id="IPR036322">
    <property type="entry name" value="WD40_repeat_dom_sf"/>
</dbReference>
<comment type="subcellular location">
    <subcellularLocation>
        <location evidence="1">Cytoplasmic vesicle</location>
        <location evidence="1">Autophagosome</location>
    </subcellularLocation>
</comment>
<evidence type="ECO:0000256" key="10">
    <source>
        <dbReference type="PROSITE-ProRule" id="PRU00103"/>
    </source>
</evidence>
<dbReference type="Gene3D" id="1.10.510.10">
    <property type="entry name" value="Transferase(Phosphotransferase) domain 1"/>
    <property type="match status" value="1"/>
</dbReference>
<dbReference type="SMART" id="SM00320">
    <property type="entry name" value="WD40"/>
    <property type="match status" value="5"/>
</dbReference>
<feature type="region of interest" description="Disordered" evidence="12">
    <location>
        <begin position="827"/>
        <end position="850"/>
    </location>
</feature>
<dbReference type="EC" id="2.7.11.1" evidence="2"/>
<dbReference type="InterPro" id="IPR045162">
    <property type="entry name" value="Vps15-like"/>
</dbReference>
<name>T1ISE1_STRMM</name>
<evidence type="ECO:0000256" key="11">
    <source>
        <dbReference type="PROSITE-ProRule" id="PRU00221"/>
    </source>
</evidence>
<feature type="repeat" description="WD" evidence="11">
    <location>
        <begin position="1326"/>
        <end position="1359"/>
    </location>
</feature>
<dbReference type="FunFam" id="1.25.10.10:FF:000342">
    <property type="entry name" value="Serine/threonine-protein kinase VPS15"/>
    <property type="match status" value="1"/>
</dbReference>
<dbReference type="GO" id="GO:0006623">
    <property type="term" value="P:protein targeting to vacuole"/>
    <property type="evidence" value="ECO:0007669"/>
    <property type="project" value="TreeGrafter"/>
</dbReference>
<dbReference type="EMBL" id="JH431430">
    <property type="status" value="NOT_ANNOTATED_CDS"/>
    <property type="molecule type" value="Genomic_DNA"/>
</dbReference>
<dbReference type="InterPro" id="IPR055231">
    <property type="entry name" value="2AA_helical"/>
</dbReference>